<dbReference type="Proteomes" id="UP000800035">
    <property type="component" value="Unassembled WGS sequence"/>
</dbReference>
<keyword evidence="3" id="KW-1185">Reference proteome</keyword>
<name>A0A6A5UFB4_9PLEO</name>
<evidence type="ECO:0000313" key="2">
    <source>
        <dbReference type="EMBL" id="KAF1963010.1"/>
    </source>
</evidence>
<evidence type="ECO:0000256" key="1">
    <source>
        <dbReference type="SAM" id="MobiDB-lite"/>
    </source>
</evidence>
<reference evidence="2" key="1">
    <citation type="journal article" date="2020" name="Stud. Mycol.">
        <title>101 Dothideomycetes genomes: a test case for predicting lifestyles and emergence of pathogens.</title>
        <authorList>
            <person name="Haridas S."/>
            <person name="Albert R."/>
            <person name="Binder M."/>
            <person name="Bloem J."/>
            <person name="Labutti K."/>
            <person name="Salamov A."/>
            <person name="Andreopoulos B."/>
            <person name="Baker S."/>
            <person name="Barry K."/>
            <person name="Bills G."/>
            <person name="Bluhm B."/>
            <person name="Cannon C."/>
            <person name="Castanera R."/>
            <person name="Culley D."/>
            <person name="Daum C."/>
            <person name="Ezra D."/>
            <person name="Gonzalez J."/>
            <person name="Henrissat B."/>
            <person name="Kuo A."/>
            <person name="Liang C."/>
            <person name="Lipzen A."/>
            <person name="Lutzoni F."/>
            <person name="Magnuson J."/>
            <person name="Mondo S."/>
            <person name="Nolan M."/>
            <person name="Ohm R."/>
            <person name="Pangilinan J."/>
            <person name="Park H.-J."/>
            <person name="Ramirez L."/>
            <person name="Alfaro M."/>
            <person name="Sun H."/>
            <person name="Tritt A."/>
            <person name="Yoshinaga Y."/>
            <person name="Zwiers L.-H."/>
            <person name="Turgeon B."/>
            <person name="Goodwin S."/>
            <person name="Spatafora J."/>
            <person name="Crous P."/>
            <person name="Grigoriev I."/>
        </authorList>
    </citation>
    <scope>NUCLEOTIDE SEQUENCE</scope>
    <source>
        <strain evidence="2">CBS 675.92</strain>
    </source>
</reference>
<dbReference type="PANTHER" id="PTHR43431">
    <property type="entry name" value="OXIDOREDUCTASE, SHORT CHAIN DEHYDROGENASE/REDUCTASE FAMILY (AFU_ORTHOLOGUE AFUA_5G14000)"/>
    <property type="match status" value="1"/>
</dbReference>
<evidence type="ECO:0008006" key="4">
    <source>
        <dbReference type="Google" id="ProtNLM"/>
    </source>
</evidence>
<dbReference type="AlphaFoldDB" id="A0A6A5UFB4"/>
<evidence type="ECO:0000313" key="3">
    <source>
        <dbReference type="Proteomes" id="UP000800035"/>
    </source>
</evidence>
<feature type="compositionally biased region" description="Polar residues" evidence="1">
    <location>
        <begin position="15"/>
        <end position="48"/>
    </location>
</feature>
<gene>
    <name evidence="2" type="ORF">CC80DRAFT_542161</name>
</gene>
<dbReference type="OrthoDB" id="5399006at2759"/>
<dbReference type="SUPFAM" id="SSF51735">
    <property type="entry name" value="NAD(P)-binding Rossmann-fold domains"/>
    <property type="match status" value="1"/>
</dbReference>
<feature type="region of interest" description="Disordered" evidence="1">
    <location>
        <begin position="1"/>
        <end position="69"/>
    </location>
</feature>
<dbReference type="Gene3D" id="3.40.50.720">
    <property type="entry name" value="NAD(P)-binding Rossmann-like Domain"/>
    <property type="match status" value="1"/>
</dbReference>
<dbReference type="InterPro" id="IPR036291">
    <property type="entry name" value="NAD(P)-bd_dom_sf"/>
</dbReference>
<proteinExistence type="predicted"/>
<protein>
    <recommendedName>
        <fullName evidence="4">NAD(P)-binding protein</fullName>
    </recommendedName>
</protein>
<sequence length="235" mass="25158">MPPPGLAILIGAGPNTESPGSSPTPPMATSLSPSSPAGPNPSTRSSPRSAEAAPMRFSRPFPTDTSKESLEKTFKAIREHWNLEGPNIKLSSKKPFLEETHEDFTESLEQYVGGAFTFAQESLKRFFADPVEAGLGNSTLKKGTLIFTGTLGALRCNAQFTAYGAGRSSVRQLARTLACKMSGKGVHVVHTIVNDAIVDADGEDQKNGKKMSADAAGETCLWTHELDMRPTCEKF</sequence>
<accession>A0A6A5UFB4</accession>
<dbReference type="EMBL" id="ML976978">
    <property type="protein sequence ID" value="KAF1963010.1"/>
    <property type="molecule type" value="Genomic_DNA"/>
</dbReference>
<dbReference type="PANTHER" id="PTHR43431:SF7">
    <property type="entry name" value="OXIDOREDUCTASE, SHORT CHAIN DEHYDROGENASE_REDUCTASE FAMILY (AFU_ORTHOLOGUE AFUA_5G14000)"/>
    <property type="match status" value="1"/>
</dbReference>
<organism evidence="2 3">
    <name type="scientific">Byssothecium circinans</name>
    <dbReference type="NCBI Taxonomy" id="147558"/>
    <lineage>
        <taxon>Eukaryota</taxon>
        <taxon>Fungi</taxon>
        <taxon>Dikarya</taxon>
        <taxon>Ascomycota</taxon>
        <taxon>Pezizomycotina</taxon>
        <taxon>Dothideomycetes</taxon>
        <taxon>Pleosporomycetidae</taxon>
        <taxon>Pleosporales</taxon>
        <taxon>Massarineae</taxon>
        <taxon>Massarinaceae</taxon>
        <taxon>Byssothecium</taxon>
    </lineage>
</organism>